<reference evidence="2" key="2">
    <citation type="submission" date="2021-04" db="EMBL/GenBank/DDBJ databases">
        <authorList>
            <person name="Gilroy R."/>
        </authorList>
    </citation>
    <scope>NUCLEOTIDE SEQUENCE</scope>
    <source>
        <strain evidence="2">CHK192-19661</strain>
    </source>
</reference>
<reference evidence="2" key="1">
    <citation type="journal article" date="2021" name="PeerJ">
        <title>Extensive microbial diversity within the chicken gut microbiome revealed by metagenomics and culture.</title>
        <authorList>
            <person name="Gilroy R."/>
            <person name="Ravi A."/>
            <person name="Getino M."/>
            <person name="Pursley I."/>
            <person name="Horton D.L."/>
            <person name="Alikhan N.F."/>
            <person name="Baker D."/>
            <person name="Gharbi K."/>
            <person name="Hall N."/>
            <person name="Watson M."/>
            <person name="Adriaenssens E.M."/>
            <person name="Foster-Nyarko E."/>
            <person name="Jarju S."/>
            <person name="Secka A."/>
            <person name="Antonio M."/>
            <person name="Oren A."/>
            <person name="Chaudhuri R.R."/>
            <person name="La Ragione R."/>
            <person name="Hildebrand F."/>
            <person name="Pallen M.J."/>
        </authorList>
    </citation>
    <scope>NUCLEOTIDE SEQUENCE</scope>
    <source>
        <strain evidence="2">CHK192-19661</strain>
    </source>
</reference>
<accession>A0A9D2D7D9</accession>
<sequence>MSNKKSKNVSKRVKNGTIIHTRDEYFVGKKDYRKPGYEKKGNYRLSAVVDTNRNDELALVKLTTSEKAKPIRGKSGFRAFIETKDDRGRPIKISGRFIPDKQKEPLTTREVNSIKKDCVTDAKTGPRNLRNLRRLKGRKKNNADS</sequence>
<proteinExistence type="predicted"/>
<evidence type="ECO:0000313" key="2">
    <source>
        <dbReference type="EMBL" id="HIZ09869.1"/>
    </source>
</evidence>
<dbReference type="EMBL" id="DXCF01000027">
    <property type="protein sequence ID" value="HIZ09869.1"/>
    <property type="molecule type" value="Genomic_DNA"/>
</dbReference>
<protein>
    <submittedName>
        <fullName evidence="2">Uncharacterized protein</fullName>
    </submittedName>
</protein>
<organism evidence="2 3">
    <name type="scientific">Candidatus Borkfalkia avicola</name>
    <dbReference type="NCBI Taxonomy" id="2838503"/>
    <lineage>
        <taxon>Bacteria</taxon>
        <taxon>Bacillati</taxon>
        <taxon>Bacillota</taxon>
        <taxon>Clostridia</taxon>
        <taxon>Christensenellales</taxon>
        <taxon>Christensenellaceae</taxon>
        <taxon>Candidatus Borkfalkia</taxon>
    </lineage>
</organism>
<evidence type="ECO:0000313" key="3">
    <source>
        <dbReference type="Proteomes" id="UP000824025"/>
    </source>
</evidence>
<name>A0A9D2D7D9_9FIRM</name>
<feature type="compositionally biased region" description="Basic residues" evidence="1">
    <location>
        <begin position="130"/>
        <end position="145"/>
    </location>
</feature>
<dbReference type="Proteomes" id="UP000824025">
    <property type="component" value="Unassembled WGS sequence"/>
</dbReference>
<dbReference type="AlphaFoldDB" id="A0A9D2D7D9"/>
<comment type="caution">
    <text evidence="2">The sequence shown here is derived from an EMBL/GenBank/DDBJ whole genome shotgun (WGS) entry which is preliminary data.</text>
</comment>
<feature type="region of interest" description="Disordered" evidence="1">
    <location>
        <begin position="121"/>
        <end position="145"/>
    </location>
</feature>
<evidence type="ECO:0000256" key="1">
    <source>
        <dbReference type="SAM" id="MobiDB-lite"/>
    </source>
</evidence>
<gene>
    <name evidence="2" type="ORF">H9726_05215</name>
</gene>